<dbReference type="HOGENOM" id="CLU_011226_14_2_1"/>
<organism evidence="4 5">
    <name type="scientific">Oidiodendron maius (strain Zn)</name>
    <dbReference type="NCBI Taxonomy" id="913774"/>
    <lineage>
        <taxon>Eukaryota</taxon>
        <taxon>Fungi</taxon>
        <taxon>Dikarya</taxon>
        <taxon>Ascomycota</taxon>
        <taxon>Pezizomycotina</taxon>
        <taxon>Leotiomycetes</taxon>
        <taxon>Leotiomycetes incertae sedis</taxon>
        <taxon>Myxotrichaceae</taxon>
        <taxon>Oidiodendron</taxon>
    </lineage>
</organism>
<dbReference type="InterPro" id="IPR040079">
    <property type="entry name" value="Glutathione_S-Trfase"/>
</dbReference>
<evidence type="ECO:0000313" key="5">
    <source>
        <dbReference type="Proteomes" id="UP000054321"/>
    </source>
</evidence>
<dbReference type="InterPro" id="IPR036282">
    <property type="entry name" value="Glutathione-S-Trfase_C_sf"/>
</dbReference>
<proteinExistence type="inferred from homology"/>
<dbReference type="EMBL" id="KN832879">
    <property type="protein sequence ID" value="KIM99094.1"/>
    <property type="molecule type" value="Genomic_DNA"/>
</dbReference>
<name>A0A0C3H7A2_OIDMZ</name>
<dbReference type="Pfam" id="PF02798">
    <property type="entry name" value="GST_N"/>
    <property type="match status" value="1"/>
</dbReference>
<reference evidence="5" key="2">
    <citation type="submission" date="2015-01" db="EMBL/GenBank/DDBJ databases">
        <title>Evolutionary Origins and Diversification of the Mycorrhizal Mutualists.</title>
        <authorList>
            <consortium name="DOE Joint Genome Institute"/>
            <consortium name="Mycorrhizal Genomics Consortium"/>
            <person name="Kohler A."/>
            <person name="Kuo A."/>
            <person name="Nagy L.G."/>
            <person name="Floudas D."/>
            <person name="Copeland A."/>
            <person name="Barry K.W."/>
            <person name="Cichocki N."/>
            <person name="Veneault-Fourrey C."/>
            <person name="LaButti K."/>
            <person name="Lindquist E.A."/>
            <person name="Lipzen A."/>
            <person name="Lundell T."/>
            <person name="Morin E."/>
            <person name="Murat C."/>
            <person name="Riley R."/>
            <person name="Ohm R."/>
            <person name="Sun H."/>
            <person name="Tunlid A."/>
            <person name="Henrissat B."/>
            <person name="Grigoriev I.V."/>
            <person name="Hibbett D.S."/>
            <person name="Martin F."/>
        </authorList>
    </citation>
    <scope>NUCLEOTIDE SEQUENCE [LARGE SCALE GENOMIC DNA]</scope>
    <source>
        <strain evidence="5">Zn</strain>
    </source>
</reference>
<dbReference type="Pfam" id="PF14497">
    <property type="entry name" value="GST_C_3"/>
    <property type="match status" value="1"/>
</dbReference>
<gene>
    <name evidence="4" type="ORF">OIDMADRAFT_201729</name>
</gene>
<comment type="similarity">
    <text evidence="1">Belongs to the GST superfamily.</text>
</comment>
<dbReference type="InterPro" id="IPR010987">
    <property type="entry name" value="Glutathione-S-Trfase_C-like"/>
</dbReference>
<dbReference type="Gene3D" id="1.20.1050.130">
    <property type="match status" value="1"/>
</dbReference>
<sequence length="226" mass="25468">MAAQEIDFYSHREGPNPWKNVIIFEELGIPYKATYLDFGPNKGGVEHEDFLKKNPAGRVPWIKDPATGIELTESNLVSQYLVEQHDKIGIFSVRGAQDEWLVKQWLGFQAASQGPIFAQALIAQHILKNPESTKHFQALVKRTIATVNRALEGKEYLVGGKITLADLSFVPWDLALDVILMGDAETATAEQRAKVWPNWSAWHNRLVQRPAVQKMITIQKQVQGKN</sequence>
<dbReference type="InterPro" id="IPR004045">
    <property type="entry name" value="Glutathione_S-Trfase_N"/>
</dbReference>
<evidence type="ECO:0000259" key="2">
    <source>
        <dbReference type="PROSITE" id="PS50404"/>
    </source>
</evidence>
<dbReference type="Proteomes" id="UP000054321">
    <property type="component" value="Unassembled WGS sequence"/>
</dbReference>
<dbReference type="SFLD" id="SFLDG00358">
    <property type="entry name" value="Main_(cytGST)"/>
    <property type="match status" value="1"/>
</dbReference>
<dbReference type="SUPFAM" id="SSF47616">
    <property type="entry name" value="GST C-terminal domain-like"/>
    <property type="match status" value="1"/>
</dbReference>
<evidence type="ECO:0000259" key="3">
    <source>
        <dbReference type="PROSITE" id="PS50405"/>
    </source>
</evidence>
<dbReference type="PROSITE" id="PS50405">
    <property type="entry name" value="GST_CTER"/>
    <property type="match status" value="1"/>
</dbReference>
<dbReference type="InterPro" id="IPR004046">
    <property type="entry name" value="GST_C"/>
</dbReference>
<protein>
    <recommendedName>
        <fullName evidence="6">Glutathione S-transferase</fullName>
    </recommendedName>
</protein>
<evidence type="ECO:0008006" key="6">
    <source>
        <dbReference type="Google" id="ProtNLM"/>
    </source>
</evidence>
<evidence type="ECO:0000256" key="1">
    <source>
        <dbReference type="ARBA" id="ARBA00007409"/>
    </source>
</evidence>
<dbReference type="PROSITE" id="PS50404">
    <property type="entry name" value="GST_NTER"/>
    <property type="match status" value="1"/>
</dbReference>
<dbReference type="InParanoid" id="A0A0C3H7A2"/>
<dbReference type="AlphaFoldDB" id="A0A0C3H7A2"/>
<keyword evidence="5" id="KW-1185">Reference proteome</keyword>
<feature type="domain" description="GST C-terminal" evidence="3">
    <location>
        <begin position="95"/>
        <end position="226"/>
    </location>
</feature>
<dbReference type="InterPro" id="IPR036249">
    <property type="entry name" value="Thioredoxin-like_sf"/>
</dbReference>
<dbReference type="SFLD" id="SFLDS00019">
    <property type="entry name" value="Glutathione_Transferase_(cytos"/>
    <property type="match status" value="1"/>
</dbReference>
<dbReference type="PANTHER" id="PTHR44051:SF3">
    <property type="entry name" value="TRANSCRIPTIONAL REGULATOR URE2"/>
    <property type="match status" value="1"/>
</dbReference>
<accession>A0A0C3H7A2</accession>
<dbReference type="STRING" id="913774.A0A0C3H7A2"/>
<reference evidence="4 5" key="1">
    <citation type="submission" date="2014-04" db="EMBL/GenBank/DDBJ databases">
        <authorList>
            <consortium name="DOE Joint Genome Institute"/>
            <person name="Kuo A."/>
            <person name="Martino E."/>
            <person name="Perotto S."/>
            <person name="Kohler A."/>
            <person name="Nagy L.G."/>
            <person name="Floudas D."/>
            <person name="Copeland A."/>
            <person name="Barry K.W."/>
            <person name="Cichocki N."/>
            <person name="Veneault-Fourrey C."/>
            <person name="LaButti K."/>
            <person name="Lindquist E.A."/>
            <person name="Lipzen A."/>
            <person name="Lundell T."/>
            <person name="Morin E."/>
            <person name="Murat C."/>
            <person name="Sun H."/>
            <person name="Tunlid A."/>
            <person name="Henrissat B."/>
            <person name="Grigoriev I.V."/>
            <person name="Hibbett D.S."/>
            <person name="Martin F."/>
            <person name="Nordberg H.P."/>
            <person name="Cantor M.N."/>
            <person name="Hua S.X."/>
        </authorList>
    </citation>
    <scope>NUCLEOTIDE SEQUENCE [LARGE SCALE GENOMIC DNA]</scope>
    <source>
        <strain evidence="4 5">Zn</strain>
    </source>
</reference>
<dbReference type="PANTHER" id="PTHR44051">
    <property type="entry name" value="GLUTATHIONE S-TRANSFERASE-RELATED"/>
    <property type="match status" value="1"/>
</dbReference>
<evidence type="ECO:0000313" key="4">
    <source>
        <dbReference type="EMBL" id="KIM99094.1"/>
    </source>
</evidence>
<dbReference type="SUPFAM" id="SSF52833">
    <property type="entry name" value="Thioredoxin-like"/>
    <property type="match status" value="1"/>
</dbReference>
<feature type="domain" description="GST N-terminal" evidence="2">
    <location>
        <begin position="4"/>
        <end position="89"/>
    </location>
</feature>
<dbReference type="OrthoDB" id="422574at2759"/>